<organism evidence="3 4">
    <name type="scientific">Turicibacter sanguinis</name>
    <dbReference type="NCBI Taxonomy" id="154288"/>
    <lineage>
        <taxon>Bacteria</taxon>
        <taxon>Bacillati</taxon>
        <taxon>Bacillota</taxon>
        <taxon>Erysipelotrichia</taxon>
        <taxon>Erysipelotrichales</taxon>
        <taxon>Turicibacteraceae</taxon>
        <taxon>Turicibacter</taxon>
    </lineage>
</organism>
<feature type="chain" id="PRO_5043702590" evidence="2">
    <location>
        <begin position="22"/>
        <end position="227"/>
    </location>
</feature>
<feature type="compositionally biased region" description="Low complexity" evidence="1">
    <location>
        <begin position="27"/>
        <end position="39"/>
    </location>
</feature>
<gene>
    <name evidence="3" type="ORF">GMA92_01035</name>
</gene>
<dbReference type="GeneID" id="60058776"/>
<evidence type="ECO:0000313" key="3">
    <source>
        <dbReference type="EMBL" id="MTK20020.1"/>
    </source>
</evidence>
<comment type="caution">
    <text evidence="3">The sequence shown here is derived from an EMBL/GenBank/DDBJ whole genome shotgun (WGS) entry which is preliminary data.</text>
</comment>
<sequence length="227" mass="24052">MKKLASLLAVFGLTLSLGACSNETAQPEETSTPEVSETTETPEVEAETAASEGNKEIVDGYTSASTTKTTLTGDALTEATTGLVAVSSDLASLATTQEEGYIAPESAAHVQILSVNPTGTVGFSTIAAWQYQQHEDGVDQVVVQLTDGQNARNLAEIGKRGSIIVHNGLYYILHLETVAVEVLEYTEENFNNGLFNYAYTGAAHQASQYNITFNVLAVESTPVALLD</sequence>
<evidence type="ECO:0000256" key="1">
    <source>
        <dbReference type="SAM" id="MobiDB-lite"/>
    </source>
</evidence>
<dbReference type="EMBL" id="WMQE01000002">
    <property type="protein sequence ID" value="MTK20020.1"/>
    <property type="molecule type" value="Genomic_DNA"/>
</dbReference>
<name>A0A173SBI1_9FIRM</name>
<feature type="signal peptide" evidence="2">
    <location>
        <begin position="1"/>
        <end position="21"/>
    </location>
</feature>
<protein>
    <submittedName>
        <fullName evidence="3">Uncharacterized protein</fullName>
    </submittedName>
</protein>
<feature type="region of interest" description="Disordered" evidence="1">
    <location>
        <begin position="22"/>
        <end position="51"/>
    </location>
</feature>
<evidence type="ECO:0000256" key="2">
    <source>
        <dbReference type="SAM" id="SignalP"/>
    </source>
</evidence>
<dbReference type="Proteomes" id="UP000487649">
    <property type="component" value="Unassembled WGS sequence"/>
</dbReference>
<evidence type="ECO:0000313" key="4">
    <source>
        <dbReference type="Proteomes" id="UP000487649"/>
    </source>
</evidence>
<proteinExistence type="predicted"/>
<accession>A0A173SBI1</accession>
<dbReference type="PROSITE" id="PS51257">
    <property type="entry name" value="PROKAR_LIPOPROTEIN"/>
    <property type="match status" value="1"/>
</dbReference>
<dbReference type="OrthoDB" id="9973599at2"/>
<keyword evidence="2" id="KW-0732">Signal</keyword>
<reference evidence="3 4" key="1">
    <citation type="journal article" date="2019" name="Nat. Med.">
        <title>A library of human gut bacterial isolates paired with longitudinal multiomics data enables mechanistic microbiome research.</title>
        <authorList>
            <person name="Poyet M."/>
            <person name="Groussin M."/>
            <person name="Gibbons S.M."/>
            <person name="Avila-Pacheco J."/>
            <person name="Jiang X."/>
            <person name="Kearney S.M."/>
            <person name="Perrotta A.R."/>
            <person name="Berdy B."/>
            <person name="Zhao S."/>
            <person name="Lieberman T.D."/>
            <person name="Swanson P.K."/>
            <person name="Smith M."/>
            <person name="Roesemann S."/>
            <person name="Alexander J.E."/>
            <person name="Rich S.A."/>
            <person name="Livny J."/>
            <person name="Vlamakis H."/>
            <person name="Clish C."/>
            <person name="Bullock K."/>
            <person name="Deik A."/>
            <person name="Scott J."/>
            <person name="Pierce K.A."/>
            <person name="Xavier R.J."/>
            <person name="Alm E.J."/>
        </authorList>
    </citation>
    <scope>NUCLEOTIDE SEQUENCE [LARGE SCALE GENOMIC DNA]</scope>
    <source>
        <strain evidence="3 4">BIOML-A198</strain>
    </source>
</reference>
<dbReference type="RefSeq" id="WP_006784801.1">
    <property type="nucleotide sequence ID" value="NZ_CABJBH010000021.1"/>
</dbReference>
<dbReference type="AlphaFoldDB" id="A0A173SBI1"/>